<accession>A0A317ZIL9</accession>
<reference evidence="3 4" key="1">
    <citation type="submission" date="2018-05" db="EMBL/GenBank/DDBJ databases">
        <title>Coraliomargarita sinensis sp. nov., isolated from a marine solar saltern.</title>
        <authorList>
            <person name="Zhou L.Y."/>
        </authorList>
    </citation>
    <scope>NUCLEOTIDE SEQUENCE [LARGE SCALE GENOMIC DNA]</scope>
    <source>
        <strain evidence="3 4">WN38</strain>
    </source>
</reference>
<dbReference type="SUPFAM" id="SSF51735">
    <property type="entry name" value="NAD(P)-binding Rossmann-fold domains"/>
    <property type="match status" value="1"/>
</dbReference>
<dbReference type="InterPro" id="IPR002347">
    <property type="entry name" value="SDR_fam"/>
</dbReference>
<gene>
    <name evidence="3" type="ORF">DDZ13_00735</name>
</gene>
<name>A0A317ZIL9_9BACT</name>
<evidence type="ECO:0000313" key="3">
    <source>
        <dbReference type="EMBL" id="PXA05426.1"/>
    </source>
</evidence>
<evidence type="ECO:0000313" key="4">
    <source>
        <dbReference type="Proteomes" id="UP000247099"/>
    </source>
</evidence>
<dbReference type="Pfam" id="PF00106">
    <property type="entry name" value="adh_short"/>
    <property type="match status" value="1"/>
</dbReference>
<proteinExistence type="inferred from homology"/>
<organism evidence="3 4">
    <name type="scientific">Coraliomargarita sinensis</name>
    <dbReference type="NCBI Taxonomy" id="2174842"/>
    <lineage>
        <taxon>Bacteria</taxon>
        <taxon>Pseudomonadati</taxon>
        <taxon>Verrucomicrobiota</taxon>
        <taxon>Opitutia</taxon>
        <taxon>Puniceicoccales</taxon>
        <taxon>Coraliomargaritaceae</taxon>
        <taxon>Coraliomargarita</taxon>
    </lineage>
</organism>
<keyword evidence="2" id="KW-0560">Oxidoreductase</keyword>
<dbReference type="RefSeq" id="WP_110129506.1">
    <property type="nucleotide sequence ID" value="NZ_QHJQ01000001.1"/>
</dbReference>
<protein>
    <submittedName>
        <fullName evidence="3">Short-chain dehydrogenase</fullName>
    </submittedName>
</protein>
<dbReference type="CDD" id="cd05233">
    <property type="entry name" value="SDR_c"/>
    <property type="match status" value="1"/>
</dbReference>
<sequence>MPTDVNRQDFSTLVITGGSSGIGQAILEYFLQAFPNAQAINLSRSEPSIQGGAGRLQHIPVDLTDAAALEEAAGNVIDSLHKRPGHVLLVNNSGVGKHCRFQECDHKSVLDTIDLNVRASLHLTGRLLPSLLEHGGCIVNVASTSAFQPTPWMATYGATKSFLLNWTLALNEELRGTSVRTLALCPGATDTEFIPKAGFTRPVRSFWAISTTEDVVDALFRGMERDRPLIVPGGVNRMLACAATLGSKALATYVAGWLIGRSKT</sequence>
<comment type="similarity">
    <text evidence="1">Belongs to the short-chain dehydrogenases/reductases (SDR) family.</text>
</comment>
<dbReference type="PANTHER" id="PTHR43391:SF86">
    <property type="entry name" value="SHORT-CHAIN DEHYDROGENASE_REDUCTASE FAMILY PROTEIN"/>
    <property type="match status" value="1"/>
</dbReference>
<dbReference type="GO" id="GO:0016491">
    <property type="term" value="F:oxidoreductase activity"/>
    <property type="evidence" value="ECO:0007669"/>
    <property type="project" value="UniProtKB-KW"/>
</dbReference>
<keyword evidence="4" id="KW-1185">Reference proteome</keyword>
<dbReference type="AlphaFoldDB" id="A0A317ZIL9"/>
<dbReference type="OrthoDB" id="9808814at2"/>
<dbReference type="InParanoid" id="A0A317ZIL9"/>
<dbReference type="EMBL" id="QHJQ01000001">
    <property type="protein sequence ID" value="PXA05426.1"/>
    <property type="molecule type" value="Genomic_DNA"/>
</dbReference>
<dbReference type="Gene3D" id="3.40.50.720">
    <property type="entry name" value="NAD(P)-binding Rossmann-like Domain"/>
    <property type="match status" value="1"/>
</dbReference>
<evidence type="ECO:0000256" key="1">
    <source>
        <dbReference type="ARBA" id="ARBA00006484"/>
    </source>
</evidence>
<dbReference type="PRINTS" id="PR00081">
    <property type="entry name" value="GDHRDH"/>
</dbReference>
<dbReference type="GO" id="GO:0005829">
    <property type="term" value="C:cytosol"/>
    <property type="evidence" value="ECO:0007669"/>
    <property type="project" value="TreeGrafter"/>
</dbReference>
<dbReference type="PANTHER" id="PTHR43391">
    <property type="entry name" value="RETINOL DEHYDROGENASE-RELATED"/>
    <property type="match status" value="1"/>
</dbReference>
<evidence type="ECO:0000256" key="2">
    <source>
        <dbReference type="ARBA" id="ARBA00023002"/>
    </source>
</evidence>
<dbReference type="Proteomes" id="UP000247099">
    <property type="component" value="Unassembled WGS sequence"/>
</dbReference>
<dbReference type="InterPro" id="IPR036291">
    <property type="entry name" value="NAD(P)-bd_dom_sf"/>
</dbReference>
<comment type="caution">
    <text evidence="3">The sequence shown here is derived from an EMBL/GenBank/DDBJ whole genome shotgun (WGS) entry which is preliminary data.</text>
</comment>